<dbReference type="RefSeq" id="WP_168056191.1">
    <property type="nucleotide sequence ID" value="NZ_JAAOZT010000009.1"/>
</dbReference>
<reference evidence="2 3" key="1">
    <citation type="submission" date="2020-08" db="EMBL/GenBank/DDBJ databases">
        <title>Genomic Encyclopedia of Type Strains, Phase IV (KMG-IV): sequencing the most valuable type-strain genomes for metagenomic binning, comparative biology and taxonomic classification.</title>
        <authorList>
            <person name="Goeker M."/>
        </authorList>
    </citation>
    <scope>NUCLEOTIDE SEQUENCE [LARGE SCALE GENOMIC DNA]</scope>
    <source>
        <strain evidence="2 3">DSM 23240</strain>
    </source>
</reference>
<sequence length="220" mass="23704">MKKLLATCFAVLLLAGCATRDEWQPDTGNMIFKVQARSYDDVWTAAIRTISRNLTIRDTNKAQGRILAETSAGMVTSSEVITVVISPANRNASSYTIDIQNRKRSMGLISGPDQIRNIVAGIKAELGSMASTGPVSLKDSLSPSEEVITVPLADPAPQAPAVTGELTVQVEQLARQSGCQPTSAARLIAKTTGVETYQTSCQNGQQALFKCEMRQCRRLD</sequence>
<organism evidence="2 3">
    <name type="scientific">Glaciimonas immobilis</name>
    <dbReference type="NCBI Taxonomy" id="728004"/>
    <lineage>
        <taxon>Bacteria</taxon>
        <taxon>Pseudomonadati</taxon>
        <taxon>Pseudomonadota</taxon>
        <taxon>Betaproteobacteria</taxon>
        <taxon>Burkholderiales</taxon>
        <taxon>Oxalobacteraceae</taxon>
        <taxon>Glaciimonas</taxon>
    </lineage>
</organism>
<feature type="signal peptide" evidence="1">
    <location>
        <begin position="1"/>
        <end position="20"/>
    </location>
</feature>
<comment type="caution">
    <text evidence="2">The sequence shown here is derived from an EMBL/GenBank/DDBJ whole genome shotgun (WGS) entry which is preliminary data.</text>
</comment>
<feature type="chain" id="PRO_5032996358" description="Lipoprotein" evidence="1">
    <location>
        <begin position="21"/>
        <end position="220"/>
    </location>
</feature>
<name>A0A840RTN0_9BURK</name>
<keyword evidence="1" id="KW-0732">Signal</keyword>
<dbReference type="Proteomes" id="UP000571084">
    <property type="component" value="Unassembled WGS sequence"/>
</dbReference>
<gene>
    <name evidence="2" type="ORF">HNR39_001651</name>
</gene>
<accession>A0A840RTN0</accession>
<dbReference type="EMBL" id="JACHHQ010000003">
    <property type="protein sequence ID" value="MBB5199819.1"/>
    <property type="molecule type" value="Genomic_DNA"/>
</dbReference>
<evidence type="ECO:0000313" key="2">
    <source>
        <dbReference type="EMBL" id="MBB5199819.1"/>
    </source>
</evidence>
<proteinExistence type="predicted"/>
<dbReference type="AlphaFoldDB" id="A0A840RTN0"/>
<evidence type="ECO:0000313" key="3">
    <source>
        <dbReference type="Proteomes" id="UP000571084"/>
    </source>
</evidence>
<evidence type="ECO:0000256" key="1">
    <source>
        <dbReference type="SAM" id="SignalP"/>
    </source>
</evidence>
<keyword evidence="3" id="KW-1185">Reference proteome</keyword>
<dbReference type="PROSITE" id="PS51257">
    <property type="entry name" value="PROKAR_LIPOPROTEIN"/>
    <property type="match status" value="1"/>
</dbReference>
<protein>
    <recommendedName>
        <fullName evidence="4">Lipoprotein</fullName>
    </recommendedName>
</protein>
<evidence type="ECO:0008006" key="4">
    <source>
        <dbReference type="Google" id="ProtNLM"/>
    </source>
</evidence>